<dbReference type="InterPro" id="IPR029044">
    <property type="entry name" value="Nucleotide-diphossugar_trans"/>
</dbReference>
<protein>
    <submittedName>
        <fullName evidence="2">Glycosyltransferase involved in cell wall biosynthesis</fullName>
    </submittedName>
</protein>
<gene>
    <name evidence="2" type="ORF">C8J25_11224</name>
</gene>
<dbReference type="SUPFAM" id="SSF53448">
    <property type="entry name" value="Nucleotide-diphospho-sugar transferases"/>
    <property type="match status" value="1"/>
</dbReference>
<sequence length="292" mass="32806">MAKVLVLLSTWNGMKFLEEQIQSLLAQDIDGELSILVRDDGSTDGTVEYLRSLGPIVTVIEGRNVGPRASFFDLLRLARNENADTYALCDQDDVWDPQKIRRAQAELADGRPGLYASALDLVDEALVPIRTYVHPGDRSFVATLMCNYVTGCTCVFNRPFLEQLPFPSDPEKVIMHDWWLASIATIKADIRYDRKSLIAYRQHASNHVGIKSGMAATLAKIRKAVTYKPSVTRFDHARQLRTAMQEQLDPVQRRTLERFLASEHSPIRRSLFALQHVSAIGLQGAMRFAAFG</sequence>
<dbReference type="Gene3D" id="3.90.550.10">
    <property type="entry name" value="Spore Coat Polysaccharide Biosynthesis Protein SpsA, Chain A"/>
    <property type="match status" value="1"/>
</dbReference>
<accession>A0A2T5TXZ7</accession>
<reference evidence="2 3" key="1">
    <citation type="submission" date="2018-04" db="EMBL/GenBank/DDBJ databases">
        <title>Genomic Encyclopedia of Type Strains, Phase III (KMG-III): the genomes of soil and plant-associated and newly described type strains.</title>
        <authorList>
            <person name="Whitman W."/>
        </authorList>
    </citation>
    <scope>NUCLEOTIDE SEQUENCE [LARGE SCALE GENOMIC DNA]</scope>
    <source>
        <strain evidence="2 3">MA-olki</strain>
    </source>
</reference>
<dbReference type="RefSeq" id="WP_107955796.1">
    <property type="nucleotide sequence ID" value="NZ_QAYE01000012.1"/>
</dbReference>
<dbReference type="CDD" id="cd04196">
    <property type="entry name" value="GT_2_like_d"/>
    <property type="match status" value="1"/>
</dbReference>
<dbReference type="PANTHER" id="PTHR22916:SF3">
    <property type="entry name" value="UDP-GLCNAC:BETAGAL BETA-1,3-N-ACETYLGLUCOSAMINYLTRANSFERASE-LIKE PROTEIN 1"/>
    <property type="match status" value="1"/>
</dbReference>
<evidence type="ECO:0000313" key="2">
    <source>
        <dbReference type="EMBL" id="PTW44081.1"/>
    </source>
</evidence>
<dbReference type="InterPro" id="IPR001173">
    <property type="entry name" value="Glyco_trans_2-like"/>
</dbReference>
<dbReference type="EMBL" id="QAYE01000012">
    <property type="protein sequence ID" value="PTW44081.1"/>
    <property type="molecule type" value="Genomic_DNA"/>
</dbReference>
<name>A0A2T5TXZ7_9SPHN</name>
<proteinExistence type="predicted"/>
<dbReference type="GeneID" id="91007648"/>
<keyword evidence="2" id="KW-0808">Transferase</keyword>
<dbReference type="Proteomes" id="UP000244013">
    <property type="component" value="Unassembled WGS sequence"/>
</dbReference>
<comment type="caution">
    <text evidence="2">The sequence shown here is derived from an EMBL/GenBank/DDBJ whole genome shotgun (WGS) entry which is preliminary data.</text>
</comment>
<dbReference type="PANTHER" id="PTHR22916">
    <property type="entry name" value="GLYCOSYLTRANSFERASE"/>
    <property type="match status" value="1"/>
</dbReference>
<evidence type="ECO:0000259" key="1">
    <source>
        <dbReference type="Pfam" id="PF00535"/>
    </source>
</evidence>
<evidence type="ECO:0000313" key="3">
    <source>
        <dbReference type="Proteomes" id="UP000244013"/>
    </source>
</evidence>
<feature type="domain" description="Glycosyltransferase 2-like" evidence="1">
    <location>
        <begin position="6"/>
        <end position="131"/>
    </location>
</feature>
<dbReference type="AlphaFoldDB" id="A0A2T5TXZ7"/>
<dbReference type="Pfam" id="PF00535">
    <property type="entry name" value="Glycos_transf_2"/>
    <property type="match status" value="1"/>
</dbReference>
<organism evidence="2 3">
    <name type="scientific">Sphingomonas faeni</name>
    <dbReference type="NCBI Taxonomy" id="185950"/>
    <lineage>
        <taxon>Bacteria</taxon>
        <taxon>Pseudomonadati</taxon>
        <taxon>Pseudomonadota</taxon>
        <taxon>Alphaproteobacteria</taxon>
        <taxon>Sphingomonadales</taxon>
        <taxon>Sphingomonadaceae</taxon>
        <taxon>Sphingomonas</taxon>
    </lineage>
</organism>
<dbReference type="OrthoDB" id="9813349at2"/>
<dbReference type="GO" id="GO:0016758">
    <property type="term" value="F:hexosyltransferase activity"/>
    <property type="evidence" value="ECO:0007669"/>
    <property type="project" value="UniProtKB-ARBA"/>
</dbReference>